<sequence>MENILKKITDYKWVLSKGYKPGMRVPAYFYINRKLMEILERDAVEQAANVATMPGIQLASLVMPDVHVGYGFPIGGVAGFDVEDGVVSPGGVGFDINCLSPNSKILTEHGYWVKIEELPRNAENLKVFDIEEGHNDSSEIAFISARKADERAVRIHTELGRVLEGSFDHPVLTKDGYKPLGELREGDNVVIYPFEGVDYERFEGVVLDETDFDNCNTQIVRYLKERGLIPLRYDDPKIGTIARLLGFAFGDECLVRMGNKLTLEFYGESETLEEITNNLESLGVKASKVYSRRNRTDNRIKVTARSFAVLMHKLGLPIGRKTEQAYRVPEWIRKAPLWIKRNFLAGLFGAEGSKVVFRGYTPLPINLTQSKSIELESNLREFMKDVKELLTEFGIESIVYEVKSFEGKITLRLAIVGEENIRKFLAKIGYEFSKEKKEVGLIALEYLKRKNSVKRLRSKVAREIQEKTGSLKMACVVCGEYVNERFVERTLYENPADVRVFPTFKEFAKKFGVTGGFVYDKVVKVEIVKPECDLFYDIGVMHKAHNFIANGIVVHNCGVRLIKSNLTVDDVKPKIKELIDELFVAVPSGVGSEGRLRVKDSELDEILVSGANWAIENGYGYERDLIHCEENGALKGAKPEVVSKKARERGRPQLGTLGSGNHFLEVQYVDKIFDEEAAKVMGLKEGMVTVMVHCGSRGLGHQVCSDFLVVLDRAVKKYGINLPDRQLACAPIKSKEGEDYFGGMAASANYAWCNRQIITHWIRETFQKVFKMSEEDLGMELIYDVAHNIAKFETHKINGRKMKLCVHRKGATRAFGPGHPEIPKDYRDIGQPVLIPGSMGTPSYILVGTEKAMEETFGSTCHGSGRVLSRAAAKRKLRGDKVKAELMKEGIYVRATHGALLAEEAPEAYKRSDDVVEVVHRAGISRIVARLRPLGVAKG</sequence>
<dbReference type="SMART" id="SM00305">
    <property type="entry name" value="HintC"/>
    <property type="match status" value="1"/>
</dbReference>
<gene>
    <name evidence="22" type="primary">rtcB</name>
    <name evidence="25" type="ORF">ENT89_05760</name>
    <name evidence="24" type="ORF">ENX77_03205</name>
</gene>
<evidence type="ECO:0000256" key="14">
    <source>
        <dbReference type="ARBA" id="ARBA00023211"/>
    </source>
</evidence>
<dbReference type="GO" id="GO:0046872">
    <property type="term" value="F:metal ion binding"/>
    <property type="evidence" value="ECO:0007669"/>
    <property type="project" value="UniProtKB-UniRule"/>
</dbReference>
<comment type="cofactor">
    <cofactor evidence="21 22">
        <name>Mn(2+)</name>
        <dbReference type="ChEBI" id="CHEBI:29035"/>
    </cofactor>
    <text evidence="21 22">Binds 2 manganese ions per subunit.</text>
</comment>
<dbReference type="Gene3D" id="2.170.16.10">
    <property type="entry name" value="Hedgehog/Intein (Hint) domain"/>
    <property type="match status" value="1"/>
</dbReference>
<dbReference type="FunFam" id="3.90.1860.10:FF:000001">
    <property type="entry name" value="tRNA-splicing ligase RtcB homolog"/>
    <property type="match status" value="1"/>
</dbReference>
<comment type="catalytic activity">
    <reaction evidence="18">
        <text>a 3'-end 2',3'-cyclophospho-ribonucleotide-RNA + a 5'-end dephospho-ribonucleoside-RNA + GTP + H2O = a ribonucleotidyl-ribonucleotide-RNA + GMP + diphosphate + H(+)</text>
        <dbReference type="Rhea" id="RHEA:68080"/>
        <dbReference type="Rhea" id="RHEA-COMP:10464"/>
        <dbReference type="Rhea" id="RHEA-COMP:13936"/>
        <dbReference type="Rhea" id="RHEA-COMP:17355"/>
        <dbReference type="ChEBI" id="CHEBI:15377"/>
        <dbReference type="ChEBI" id="CHEBI:15378"/>
        <dbReference type="ChEBI" id="CHEBI:33019"/>
        <dbReference type="ChEBI" id="CHEBI:37565"/>
        <dbReference type="ChEBI" id="CHEBI:58115"/>
        <dbReference type="ChEBI" id="CHEBI:83064"/>
        <dbReference type="ChEBI" id="CHEBI:138284"/>
        <dbReference type="ChEBI" id="CHEBI:173118"/>
        <dbReference type="EC" id="6.5.1.8"/>
    </reaction>
</comment>
<dbReference type="SUPFAM" id="SSF51294">
    <property type="entry name" value="Hedgehog/intein (Hint) domain"/>
    <property type="match status" value="1"/>
</dbReference>
<dbReference type="EC" id="6.5.1.-" evidence="22"/>
<evidence type="ECO:0000256" key="1">
    <source>
        <dbReference type="ARBA" id="ARBA00008071"/>
    </source>
</evidence>
<evidence type="ECO:0000256" key="2">
    <source>
        <dbReference type="ARBA" id="ARBA00011245"/>
    </source>
</evidence>
<dbReference type="GO" id="GO:0006388">
    <property type="term" value="P:tRNA splicing, via endonucleolytic cleavage and ligation"/>
    <property type="evidence" value="ECO:0007669"/>
    <property type="project" value="UniProtKB-ARBA"/>
</dbReference>
<keyword evidence="6 20" id="KW-0547">Nucleotide-binding</keyword>
<keyword evidence="9" id="KW-0068">Autocatalytic cleavage</keyword>
<feature type="binding site" evidence="20">
    <location>
        <begin position="661"/>
        <end position="665"/>
    </location>
    <ligand>
        <name>GMP</name>
        <dbReference type="ChEBI" id="CHEBI:58115"/>
    </ligand>
</feature>
<dbReference type="InterPro" id="IPR001233">
    <property type="entry name" value="RtcB"/>
</dbReference>
<feature type="binding site" evidence="21">
    <location>
        <position position="693"/>
    </location>
    <ligand>
        <name>Mn(2+)</name>
        <dbReference type="ChEBI" id="CHEBI:29035"/>
        <label>2</label>
    </ligand>
</feature>
<evidence type="ECO:0000256" key="20">
    <source>
        <dbReference type="PIRSR" id="PIRSR601233-2"/>
    </source>
</evidence>
<keyword evidence="12" id="KW-0238">DNA-binding</keyword>
<dbReference type="GO" id="GO:0016539">
    <property type="term" value="P:intein-mediated protein splicing"/>
    <property type="evidence" value="ECO:0007669"/>
    <property type="project" value="InterPro"/>
</dbReference>
<evidence type="ECO:0000256" key="6">
    <source>
        <dbReference type="ARBA" id="ARBA00022741"/>
    </source>
</evidence>
<dbReference type="GO" id="GO:0016787">
    <property type="term" value="F:hydrolase activity"/>
    <property type="evidence" value="ECO:0007669"/>
    <property type="project" value="UniProtKB-KW"/>
</dbReference>
<name>A0A7C3YM05_9EURY</name>
<dbReference type="AlphaFoldDB" id="A0A7C3YM05"/>
<dbReference type="Gene3D" id="3.90.1860.10">
    <property type="entry name" value="tRNA-splicing ligase RtcB"/>
    <property type="match status" value="2"/>
</dbReference>
<dbReference type="InterPro" id="IPR004042">
    <property type="entry name" value="Intein_endonuc_central"/>
</dbReference>
<keyword evidence="5 21" id="KW-0479">Metal-binding</keyword>
<dbReference type="EMBL" id="DTAK01000041">
    <property type="protein sequence ID" value="HGU59647.1"/>
    <property type="molecule type" value="Genomic_DNA"/>
</dbReference>
<keyword evidence="11" id="KW-0651">Protein splicing</keyword>
<dbReference type="NCBIfam" id="TIGR01443">
    <property type="entry name" value="intein_Cterm"/>
    <property type="match status" value="1"/>
</dbReference>
<evidence type="ECO:0000256" key="18">
    <source>
        <dbReference type="ARBA" id="ARBA00049514"/>
    </source>
</evidence>
<evidence type="ECO:0000256" key="13">
    <source>
        <dbReference type="ARBA" id="ARBA00023134"/>
    </source>
</evidence>
<dbReference type="PROSITE" id="PS50819">
    <property type="entry name" value="INTEIN_ENDONUCLEASE"/>
    <property type="match status" value="1"/>
</dbReference>
<dbReference type="PROSITE" id="PS50818">
    <property type="entry name" value="INTEIN_C_TER"/>
    <property type="match status" value="1"/>
</dbReference>
<evidence type="ECO:0000256" key="22">
    <source>
        <dbReference type="RuleBase" id="RU371113"/>
    </source>
</evidence>
<feature type="binding site" evidence="20">
    <location>
        <begin position="787"/>
        <end position="788"/>
    </location>
    <ligand>
        <name>GMP</name>
        <dbReference type="ChEBI" id="CHEBI:58115"/>
    </ligand>
</feature>
<evidence type="ECO:0000259" key="23">
    <source>
        <dbReference type="PROSITE" id="PS50819"/>
    </source>
</evidence>
<reference evidence="24" key="1">
    <citation type="journal article" date="2020" name="mSystems">
        <title>Genome- and Community-Level Interaction Insights into Carbon Utilization and Element Cycling Functions of Hydrothermarchaeota in Hydrothermal Sediment.</title>
        <authorList>
            <person name="Zhou Z."/>
            <person name="Liu Y."/>
            <person name="Xu W."/>
            <person name="Pan J."/>
            <person name="Luo Z.H."/>
            <person name="Li M."/>
        </authorList>
    </citation>
    <scope>NUCLEOTIDE SEQUENCE [LARGE SCALE GENOMIC DNA]</scope>
    <source>
        <strain evidence="25">SpSt-62</strain>
        <strain evidence="24">SpSt-97</strain>
    </source>
</reference>
<comment type="caution">
    <text evidence="24">The sequence shown here is derived from an EMBL/GenBank/DDBJ whole genome shotgun (WGS) entry which is preliminary data.</text>
</comment>
<evidence type="ECO:0000313" key="25">
    <source>
        <dbReference type="EMBL" id="HGU59647.1"/>
    </source>
</evidence>
<dbReference type="GO" id="GO:0006314">
    <property type="term" value="P:intron homing"/>
    <property type="evidence" value="ECO:0007669"/>
    <property type="project" value="UniProtKB-KW"/>
</dbReference>
<evidence type="ECO:0000256" key="17">
    <source>
        <dbReference type="ARBA" id="ARBA00047746"/>
    </source>
</evidence>
<dbReference type="Pfam" id="PF14528">
    <property type="entry name" value="LAGLIDADG_3"/>
    <property type="match status" value="1"/>
</dbReference>
<dbReference type="GO" id="GO:0003972">
    <property type="term" value="F:RNA ligase (ATP) activity"/>
    <property type="evidence" value="ECO:0007669"/>
    <property type="project" value="TreeGrafter"/>
</dbReference>
<dbReference type="NCBIfam" id="NF038162">
    <property type="entry name" value="RctB_rel_intein"/>
    <property type="match status" value="1"/>
</dbReference>
<evidence type="ECO:0000256" key="11">
    <source>
        <dbReference type="ARBA" id="ARBA00023000"/>
    </source>
</evidence>
<dbReference type="InterPro" id="IPR004860">
    <property type="entry name" value="LAGLIDADG_dom"/>
</dbReference>
<keyword evidence="8" id="KW-0378">Hydrolase</keyword>
<comment type="similarity">
    <text evidence="1 22">Belongs to the RtcB family.</text>
</comment>
<comment type="function">
    <text evidence="16">Essential for tRNA splicing and maturation. Acts by directly joining spliced tRNA halves to mature-sized tRNAs. Joins RNA with 2',3'-cyclic-phosphate or 3'-phosphate ends to RNA with 5'-hydroxy ends.</text>
</comment>
<keyword evidence="13 20" id="KW-0342">GTP-binding</keyword>
<dbReference type="InterPro" id="IPR006142">
    <property type="entry name" value="INTEIN"/>
</dbReference>
<feature type="binding site" evidence="21">
    <location>
        <position position="787"/>
    </location>
    <ligand>
        <name>Mn(2+)</name>
        <dbReference type="ChEBI" id="CHEBI:29035"/>
        <label>2</label>
    </ligand>
</feature>
<dbReference type="InterPro" id="IPR030934">
    <property type="entry name" value="Intein_C"/>
</dbReference>
<dbReference type="Gene3D" id="3.10.28.10">
    <property type="entry name" value="Homing endonucleases"/>
    <property type="match status" value="1"/>
</dbReference>
<feature type="active site" description="GMP-histidine intermediate" evidence="19">
    <location>
        <position position="862"/>
    </location>
</feature>
<feature type="binding site" evidence="20">
    <location>
        <begin position="836"/>
        <end position="839"/>
    </location>
    <ligand>
        <name>GMP</name>
        <dbReference type="ChEBI" id="CHEBI:58115"/>
    </ligand>
</feature>
<keyword evidence="10" id="KW-0404">Intron homing</keyword>
<feature type="domain" description="DOD-type homing endonuclease" evidence="23">
    <location>
        <begin position="244"/>
        <end position="395"/>
    </location>
</feature>
<dbReference type="PANTHER" id="PTHR11118">
    <property type="entry name" value="RNA-SPLICING LIGASE RTCB HOMOLOG"/>
    <property type="match status" value="1"/>
</dbReference>
<evidence type="ECO:0000256" key="21">
    <source>
        <dbReference type="PIRSR" id="PIRSR601233-3"/>
    </source>
</evidence>
<dbReference type="InterPro" id="IPR003587">
    <property type="entry name" value="Hint_dom_N"/>
</dbReference>
<evidence type="ECO:0000256" key="16">
    <source>
        <dbReference type="ARBA" id="ARBA00045316"/>
    </source>
</evidence>
<dbReference type="FunFam" id="3.10.28.10:FF:000020">
    <property type="entry name" value="tRNA-splicing ligase RtcB"/>
    <property type="match status" value="1"/>
</dbReference>
<dbReference type="GO" id="GO:0004519">
    <property type="term" value="F:endonuclease activity"/>
    <property type="evidence" value="ECO:0007669"/>
    <property type="project" value="UniProtKB-KW"/>
</dbReference>
<dbReference type="EMBL" id="DTPI01000022">
    <property type="protein sequence ID" value="HGE66123.1"/>
    <property type="molecule type" value="Genomic_DNA"/>
</dbReference>
<dbReference type="SMART" id="SM00306">
    <property type="entry name" value="HintN"/>
    <property type="match status" value="1"/>
</dbReference>
<accession>A0A7C3YM05</accession>
<evidence type="ECO:0000256" key="12">
    <source>
        <dbReference type="ARBA" id="ARBA00023125"/>
    </source>
</evidence>
<dbReference type="PANTHER" id="PTHR11118:SF1">
    <property type="entry name" value="RNA-SPLICING LIGASE RTCB HOMOLOG"/>
    <property type="match status" value="1"/>
</dbReference>
<feature type="binding site" evidence="20">
    <location>
        <position position="938"/>
    </location>
    <ligand>
        <name>GMP</name>
        <dbReference type="ChEBI" id="CHEBI:58115"/>
    </ligand>
</feature>
<dbReference type="GO" id="GO:0003677">
    <property type="term" value="F:DNA binding"/>
    <property type="evidence" value="ECO:0007669"/>
    <property type="project" value="UniProtKB-KW"/>
</dbReference>
<evidence type="ECO:0000256" key="8">
    <source>
        <dbReference type="ARBA" id="ARBA00022801"/>
    </source>
</evidence>
<dbReference type="GO" id="GO:0005525">
    <property type="term" value="F:GTP binding"/>
    <property type="evidence" value="ECO:0007669"/>
    <property type="project" value="UniProtKB-KW"/>
</dbReference>
<evidence type="ECO:0000256" key="7">
    <source>
        <dbReference type="ARBA" id="ARBA00022759"/>
    </source>
</evidence>
<keyword evidence="14 21" id="KW-0464">Manganese</keyword>
<dbReference type="InterPro" id="IPR027434">
    <property type="entry name" value="Homing_endonucl"/>
</dbReference>
<feature type="binding site" evidence="21">
    <location>
        <position position="95"/>
    </location>
    <ligand>
        <name>Mn(2+)</name>
        <dbReference type="ChEBI" id="CHEBI:29035"/>
        <label>1</label>
    </ligand>
</feature>
<evidence type="ECO:0000256" key="4">
    <source>
        <dbReference type="ARBA" id="ARBA00022722"/>
    </source>
</evidence>
<feature type="binding site" evidence="20">
    <location>
        <position position="843"/>
    </location>
    <ligand>
        <name>GMP</name>
        <dbReference type="ChEBI" id="CHEBI:58115"/>
    </ligand>
</feature>
<evidence type="ECO:0000256" key="15">
    <source>
        <dbReference type="ARBA" id="ARBA00033766"/>
    </source>
</evidence>
<dbReference type="InterPro" id="IPR036844">
    <property type="entry name" value="Hint_dom_sf"/>
</dbReference>
<protein>
    <recommendedName>
        <fullName evidence="15 22">tRNA-splicing ligase RtcB</fullName>
        <ecNumber evidence="22">6.5.1.-</ecNumber>
    </recommendedName>
</protein>
<dbReference type="CDD" id="cd00081">
    <property type="entry name" value="Hint"/>
    <property type="match status" value="1"/>
</dbReference>
<evidence type="ECO:0000256" key="5">
    <source>
        <dbReference type="ARBA" id="ARBA00022723"/>
    </source>
</evidence>
<dbReference type="GO" id="GO:0170057">
    <property type="term" value="F:RNA ligase (GTP) activity"/>
    <property type="evidence" value="ECO:0007669"/>
    <property type="project" value="UniProtKB-EC"/>
</dbReference>
<dbReference type="PRINTS" id="PR00379">
    <property type="entry name" value="INTEIN"/>
</dbReference>
<keyword evidence="4" id="KW-0540">Nuclease</keyword>
<dbReference type="SUPFAM" id="SSF103365">
    <property type="entry name" value="Hypothetical protein PH1602"/>
    <property type="match status" value="2"/>
</dbReference>
<evidence type="ECO:0000256" key="19">
    <source>
        <dbReference type="PIRSR" id="PIRSR601233-1"/>
    </source>
</evidence>
<keyword evidence="7" id="KW-0255">Endonuclease</keyword>
<dbReference type="InterPro" id="IPR036025">
    <property type="entry name" value="RtcB-like_sf"/>
</dbReference>
<dbReference type="InterPro" id="IPR003586">
    <property type="entry name" value="Hint_dom_C"/>
</dbReference>
<evidence type="ECO:0000256" key="9">
    <source>
        <dbReference type="ARBA" id="ARBA00022813"/>
    </source>
</evidence>
<organism evidence="24">
    <name type="scientific">Geoglobus ahangari</name>
    <dbReference type="NCBI Taxonomy" id="113653"/>
    <lineage>
        <taxon>Archaea</taxon>
        <taxon>Methanobacteriati</taxon>
        <taxon>Methanobacteriota</taxon>
        <taxon>Archaeoglobi</taxon>
        <taxon>Archaeoglobales</taxon>
        <taxon>Archaeoglobaceae</taxon>
        <taxon>Geoglobus</taxon>
    </lineage>
</organism>
<proteinExistence type="inferred from homology"/>
<dbReference type="Pfam" id="PF01139">
    <property type="entry name" value="RtcB"/>
    <property type="match status" value="2"/>
</dbReference>
<evidence type="ECO:0000256" key="3">
    <source>
        <dbReference type="ARBA" id="ARBA00022598"/>
    </source>
</evidence>
<dbReference type="InterPro" id="IPR053454">
    <property type="entry name" value="RtcB_ligase"/>
</dbReference>
<feature type="binding site" evidence="20">
    <location>
        <begin position="862"/>
        <end position="865"/>
    </location>
    <ligand>
        <name>GMP</name>
        <dbReference type="ChEBI" id="CHEBI:58115"/>
    </ligand>
</feature>
<comment type="catalytic activity">
    <reaction evidence="17">
        <text>a 3'-end 3'-phospho-ribonucleotide-RNA + a 5'-end dephospho-ribonucleoside-RNA + GTP = a ribonucleotidyl-ribonucleotide-RNA + GMP + diphosphate</text>
        <dbReference type="Rhea" id="RHEA:68076"/>
        <dbReference type="Rhea" id="RHEA-COMP:10463"/>
        <dbReference type="Rhea" id="RHEA-COMP:13936"/>
        <dbReference type="Rhea" id="RHEA-COMP:17355"/>
        <dbReference type="ChEBI" id="CHEBI:33019"/>
        <dbReference type="ChEBI" id="CHEBI:37565"/>
        <dbReference type="ChEBI" id="CHEBI:58115"/>
        <dbReference type="ChEBI" id="CHEBI:83062"/>
        <dbReference type="ChEBI" id="CHEBI:138284"/>
        <dbReference type="ChEBI" id="CHEBI:173118"/>
        <dbReference type="EC" id="6.5.1.8"/>
    </reaction>
</comment>
<comment type="subunit">
    <text evidence="2 22">Monomer.</text>
</comment>
<evidence type="ECO:0000313" key="24">
    <source>
        <dbReference type="EMBL" id="HGE66123.1"/>
    </source>
</evidence>
<dbReference type="NCBIfam" id="TIGR01445">
    <property type="entry name" value="intein_Nterm"/>
    <property type="match status" value="1"/>
</dbReference>
<keyword evidence="3 22" id="KW-0436">Ligase</keyword>
<feature type="binding site" evidence="21">
    <location>
        <position position="662"/>
    </location>
    <ligand>
        <name>Mn(2+)</name>
        <dbReference type="ChEBI" id="CHEBI:29035"/>
        <label>1</label>
    </ligand>
</feature>
<dbReference type="PROSITE" id="PS50817">
    <property type="entry name" value="INTEIN_N_TER"/>
    <property type="match status" value="1"/>
</dbReference>
<evidence type="ECO:0000256" key="10">
    <source>
        <dbReference type="ARBA" id="ARBA00022886"/>
    </source>
</evidence>
<dbReference type="InterPro" id="IPR006141">
    <property type="entry name" value="Intein_N"/>
</dbReference>
<dbReference type="SUPFAM" id="SSF55608">
    <property type="entry name" value="Homing endonucleases"/>
    <property type="match status" value="1"/>
</dbReference>